<proteinExistence type="inferred from homology"/>
<dbReference type="AlphaFoldDB" id="A0AAT9L9W3"/>
<evidence type="ECO:0000259" key="14">
    <source>
        <dbReference type="Pfam" id="PF02463"/>
    </source>
</evidence>
<keyword evidence="10 12" id="KW-0234">DNA repair</keyword>
<dbReference type="Gene3D" id="3.40.50.300">
    <property type="entry name" value="P-loop containing nucleotide triphosphate hydrolases"/>
    <property type="match status" value="1"/>
</dbReference>
<dbReference type="SUPFAM" id="SSF52540">
    <property type="entry name" value="P-loop containing nucleoside triphosphate hydrolases"/>
    <property type="match status" value="1"/>
</dbReference>
<dbReference type="PANTHER" id="PTHR32182">
    <property type="entry name" value="DNA REPLICATION AND REPAIR PROTEIN RECF"/>
    <property type="match status" value="1"/>
</dbReference>
<evidence type="ECO:0000256" key="11">
    <source>
        <dbReference type="ARBA" id="ARBA00023236"/>
    </source>
</evidence>
<comment type="subcellular location">
    <subcellularLocation>
        <location evidence="1 12 13">Cytoplasm</location>
    </subcellularLocation>
</comment>
<evidence type="ECO:0000256" key="1">
    <source>
        <dbReference type="ARBA" id="ARBA00004496"/>
    </source>
</evidence>
<keyword evidence="5 12" id="KW-0235">DNA replication</keyword>
<dbReference type="InterPro" id="IPR018078">
    <property type="entry name" value="DNA-binding_RecF_CS"/>
</dbReference>
<sequence length="366" mass="41797">MIISLLLLQNFRNYPYLQLELKPGVSLFLGKNAQGKTNLLEACYYMSTLTSPRAEKESDLALWGASGFSLQGRLEDGSSTTTIRIDVSMTPSLRRRILLNDRPAKRQDLSLSFPCVYFCPDDLYMVKGSSALRRRFMDSLLSREDPVYAKDLSWYHDTVTRRNMALKKAPGDSSWEKTLETLEDLLVDTGSRVLSKRLRLLRSFTEYVKEAYEFISGGECHVSYNSSIGPIDEDLAGIRETFKKTLEKYRTEERLRGMTLVGPHRDDLAIVFRDKTFRYFGSQGQQRSVVLALKMAEARSFEEVFHTKPVLLLDDVLSELDDDKRSRVLSLCSFGYQILLTATDFPKDRGPGFHTFIVKDNNVTPL</sequence>
<gene>
    <name evidence="12" type="primary">recF</name>
    <name evidence="15" type="ORF">IMF26_07015</name>
</gene>
<dbReference type="GO" id="GO:0005737">
    <property type="term" value="C:cytoplasm"/>
    <property type="evidence" value="ECO:0007669"/>
    <property type="project" value="UniProtKB-SubCell"/>
</dbReference>
<evidence type="ECO:0000256" key="5">
    <source>
        <dbReference type="ARBA" id="ARBA00022705"/>
    </source>
</evidence>
<dbReference type="KEGG" id="fcz:IMF26_07015"/>
<dbReference type="GO" id="GO:0006302">
    <property type="term" value="P:double-strand break repair"/>
    <property type="evidence" value="ECO:0007669"/>
    <property type="project" value="TreeGrafter"/>
</dbReference>
<evidence type="ECO:0000256" key="8">
    <source>
        <dbReference type="ARBA" id="ARBA00022840"/>
    </source>
</evidence>
<dbReference type="Gene3D" id="1.20.1050.90">
    <property type="entry name" value="RecF/RecN/SMC, N-terminal domain"/>
    <property type="match status" value="1"/>
</dbReference>
<evidence type="ECO:0000256" key="12">
    <source>
        <dbReference type="HAMAP-Rule" id="MF_00365"/>
    </source>
</evidence>
<dbReference type="PANTHER" id="PTHR32182:SF0">
    <property type="entry name" value="DNA REPLICATION AND REPAIR PROTEIN RECF"/>
    <property type="match status" value="1"/>
</dbReference>
<keyword evidence="4 12" id="KW-0963">Cytoplasm</keyword>
<dbReference type="GO" id="GO:0000731">
    <property type="term" value="P:DNA synthesis involved in DNA repair"/>
    <property type="evidence" value="ECO:0007669"/>
    <property type="project" value="TreeGrafter"/>
</dbReference>
<accession>A0AAT9L9W3</accession>
<dbReference type="InterPro" id="IPR003395">
    <property type="entry name" value="RecF/RecN/SMC_N"/>
</dbReference>
<dbReference type="GO" id="GO:0006260">
    <property type="term" value="P:DNA replication"/>
    <property type="evidence" value="ECO:0007669"/>
    <property type="project" value="UniProtKB-UniRule"/>
</dbReference>
<dbReference type="Pfam" id="PF02463">
    <property type="entry name" value="SMC_N"/>
    <property type="match status" value="1"/>
</dbReference>
<dbReference type="HAMAP" id="MF_00365">
    <property type="entry name" value="RecF"/>
    <property type="match status" value="1"/>
</dbReference>
<dbReference type="GO" id="GO:0005524">
    <property type="term" value="F:ATP binding"/>
    <property type="evidence" value="ECO:0007669"/>
    <property type="project" value="UniProtKB-UniRule"/>
</dbReference>
<name>A0AAT9L9W3_9FIRM</name>
<dbReference type="PROSITE" id="PS00618">
    <property type="entry name" value="RECF_2"/>
    <property type="match status" value="1"/>
</dbReference>
<dbReference type="GO" id="GO:0009432">
    <property type="term" value="P:SOS response"/>
    <property type="evidence" value="ECO:0007669"/>
    <property type="project" value="UniProtKB-UniRule"/>
</dbReference>
<keyword evidence="6 12" id="KW-0547">Nucleotide-binding</keyword>
<dbReference type="InterPro" id="IPR001238">
    <property type="entry name" value="DNA-binding_RecF"/>
</dbReference>
<keyword evidence="8 12" id="KW-0067">ATP-binding</keyword>
<keyword evidence="9 12" id="KW-0238">DNA-binding</keyword>
<evidence type="ECO:0000256" key="10">
    <source>
        <dbReference type="ARBA" id="ARBA00023204"/>
    </source>
</evidence>
<dbReference type="NCBIfam" id="TIGR00611">
    <property type="entry name" value="recf"/>
    <property type="match status" value="1"/>
</dbReference>
<evidence type="ECO:0000256" key="6">
    <source>
        <dbReference type="ARBA" id="ARBA00022741"/>
    </source>
</evidence>
<evidence type="ECO:0000256" key="13">
    <source>
        <dbReference type="RuleBase" id="RU000578"/>
    </source>
</evidence>
<comment type="function">
    <text evidence="12 13">The RecF protein is involved in DNA metabolism; it is required for DNA replication and normal SOS inducibility. RecF binds preferentially to single-stranded, linear DNA. It also seems to bind ATP.</text>
</comment>
<comment type="similarity">
    <text evidence="2 12 13">Belongs to the RecF family.</text>
</comment>
<reference evidence="15" key="2">
    <citation type="journal article" date="2023" name="Biology">
        <title>Prokaryotic Life Associated with Coal-Fire Gas Vents Revealed by Metagenomics.</title>
        <authorList>
            <person name="Kadnikov V.V."/>
            <person name="Mardanov A.V."/>
            <person name="Beletsky A.V."/>
            <person name="Karnachuk O.V."/>
            <person name="Ravin N.V."/>
        </authorList>
    </citation>
    <scope>NUCLEOTIDE SEQUENCE</scope>
    <source>
        <strain evidence="15">Bu02</strain>
    </source>
</reference>
<protein>
    <recommendedName>
        <fullName evidence="3 12">DNA replication and repair protein RecF</fullName>
    </recommendedName>
</protein>
<dbReference type="InterPro" id="IPR027417">
    <property type="entry name" value="P-loop_NTPase"/>
</dbReference>
<evidence type="ECO:0000256" key="2">
    <source>
        <dbReference type="ARBA" id="ARBA00008016"/>
    </source>
</evidence>
<evidence type="ECO:0000256" key="4">
    <source>
        <dbReference type="ARBA" id="ARBA00022490"/>
    </source>
</evidence>
<feature type="binding site" evidence="12">
    <location>
        <begin position="30"/>
        <end position="37"/>
    </location>
    <ligand>
        <name>ATP</name>
        <dbReference type="ChEBI" id="CHEBI:30616"/>
    </ligand>
</feature>
<evidence type="ECO:0000313" key="15">
    <source>
        <dbReference type="EMBL" id="QUL97840.1"/>
    </source>
</evidence>
<organism evidence="15">
    <name type="scientific">Candidatus Fermentithermobacillus carboniphilus</name>
    <dbReference type="NCBI Taxonomy" id="3085328"/>
    <lineage>
        <taxon>Bacteria</taxon>
        <taxon>Bacillati</taxon>
        <taxon>Bacillota</taxon>
        <taxon>Candidatus Fermentithermobacillia</taxon>
        <taxon>Candidatus Fermentithermobacillales</taxon>
        <taxon>Candidatus Fermentithermobacillaceae</taxon>
        <taxon>Candidatus Fermentithermobacillus</taxon>
    </lineage>
</organism>
<feature type="domain" description="RecF/RecN/SMC N-terminal" evidence="14">
    <location>
        <begin position="3"/>
        <end position="331"/>
    </location>
</feature>
<dbReference type="EMBL" id="CP062796">
    <property type="protein sequence ID" value="QUL97840.1"/>
    <property type="molecule type" value="Genomic_DNA"/>
</dbReference>
<keyword evidence="7 12" id="KW-0227">DNA damage</keyword>
<dbReference type="GO" id="GO:0003697">
    <property type="term" value="F:single-stranded DNA binding"/>
    <property type="evidence" value="ECO:0007669"/>
    <property type="project" value="UniProtKB-UniRule"/>
</dbReference>
<keyword evidence="11 12" id="KW-0742">SOS response</keyword>
<evidence type="ECO:0000256" key="3">
    <source>
        <dbReference type="ARBA" id="ARBA00020170"/>
    </source>
</evidence>
<reference evidence="15" key="1">
    <citation type="submission" date="2020-10" db="EMBL/GenBank/DDBJ databases">
        <authorList>
            <person name="Kadnikov V."/>
            <person name="Beletsky A.V."/>
            <person name="Mardanov A.V."/>
            <person name="Karnachuk O.V."/>
            <person name="Ravin N.V."/>
        </authorList>
    </citation>
    <scope>NUCLEOTIDE SEQUENCE</scope>
    <source>
        <strain evidence="15">Bu02</strain>
    </source>
</reference>
<evidence type="ECO:0000256" key="9">
    <source>
        <dbReference type="ARBA" id="ARBA00023125"/>
    </source>
</evidence>
<dbReference type="InterPro" id="IPR042174">
    <property type="entry name" value="RecF_2"/>
</dbReference>
<evidence type="ECO:0000256" key="7">
    <source>
        <dbReference type="ARBA" id="ARBA00022763"/>
    </source>
</evidence>